<name>A0ACA9YCM4_9ASCO</name>
<sequence length="1382" mass="154624">MWEFISYLFSIHYQVTLSFPSLVTMALMVAGVVFFFIRYRYLTRYSANPNANIIENDVQQDEIADSIIKKKRRNHNSNSNYLDEFLSAIKIFGYLERPVFHELTKNMTTQKLSWDEILYLDEKLGFSIVVDGCIQVFIKINDNYNDNSQLQNLKDLEFDRDEVLIIGSQKYQLLNEIKSGVPLSTLNSTLDLFNPESSFQSNPVSSASSLDLKDDQPIYPEIIARPKFSKNNHQGATIAIIPGSAFQRIQMKYPKATAHIVTMVKNRIFKVTMNVVHNYMGLTEEILSCDTKLNSEIDFQLPNHLRQGLVEKYLPDLDSKSPEPEDTILSLSKSNTSLTSKKIPSLKNLQHQSSTRIVSLNSVAKPNHPGDLISSVPISRKSLFNLDHFQTTDPFKEPVYGIEETEESSTKIAIIENLFKILGVDEDSSMFKGVLSLGSMSDGSLSSSPSYMGLNNGLNGLVNNPTTSNVNSINKGQIYEQYTTRARFDSFSSVSSSQSRAASPKIYNTINQKQLNIYNSSRGSNLENIFEINRSKSNSISKGELIDFNLIKQEFSRFLTIKYFEQGAIVLDQDSFSGGLFYVISGSLVEEYTIQKNEKKIVRHSKSIKEGGVAGYLPTIIGIKSLTTIKSEGALLAYIKKDSWSKLMDKYYQLALPLAIKCKNLFSKQLNTLDFALEYCPIQAGGVLAAEGDQANGFHIIISGRFRVIKSKDENDPKSPLTKKHQKSNDNFIVLGEYGHGESIGEVEVLTASRRNNSLIAIRDSETARIPRTLFEILSSQNPSIMVKVSRIVANKVAATSNDIRQLGYSSTIPPTPTNNSTPFQSPSTYNSGNYKTITILPTVSGLPVREFATKLLDSLKLIGRNVIALDQTSILNHLGRHAFDDSLAQLKLSGYFAALEEEYETVLYICDSTVKSTWTSTCISQGDCILLLANAEDYDVAISPGDYEKSLVKYRTTARTDLCLLHPEKNVPHGSTSIWLKNRSWVQGHHHIHLSVSNTIRSERLKKKSIIGDLAAKISESAINSQLRTRIENVRSRLNPSRISQSTRSSTEQVQPYKNDFMRLARLLSNEAVGLILGGGGARGISHLGVVTALERHGIPVDIIGGTSIGAFVGGLYATEYNSVSIYGKVKKFSIRISSMWRSILDLTIPVTSYLTGYEFNRGIWKCLGFAEIEDSWIKFFCNSTNITNSTMDIHETGYSWRFIRASMSLAGLLPPITYNGSMLLDGGYLDNLPVLEMKKRGIKYIIAVDVGAIDDNSPMNYGDTLSGMWVLINRWNPFSKHADIPNMMDIQSRLAYVASVNALEAAKKTPGVKYLRPPIDDYATLDFNKFEQIYKAGLDYAEGIIQEWEQNGDLPEIVEKMSKQKECGTKRPSFFRRNSL</sequence>
<proteinExistence type="predicted"/>
<protein>
    <submittedName>
        <fullName evidence="1">Lysophospholipase Nte1p</fullName>
    </submittedName>
</protein>
<dbReference type="Proteomes" id="UP001152531">
    <property type="component" value="Unassembled WGS sequence"/>
</dbReference>
<accession>A0ACA9YCM4</accession>
<reference evidence="1" key="1">
    <citation type="submission" date="2022-06" db="EMBL/GenBank/DDBJ databases">
        <authorList>
            <person name="Legras J.-L."/>
            <person name="Devillers H."/>
            <person name="Grondin C."/>
        </authorList>
    </citation>
    <scope>NUCLEOTIDE SEQUENCE</scope>
    <source>
        <strain evidence="1">CLIB 1444</strain>
    </source>
</reference>
<organism evidence="1 2">
    <name type="scientific">[Candida] jaroonii</name>
    <dbReference type="NCBI Taxonomy" id="467808"/>
    <lineage>
        <taxon>Eukaryota</taxon>
        <taxon>Fungi</taxon>
        <taxon>Dikarya</taxon>
        <taxon>Ascomycota</taxon>
        <taxon>Saccharomycotina</taxon>
        <taxon>Pichiomycetes</taxon>
        <taxon>Debaryomycetaceae</taxon>
        <taxon>Yamadazyma</taxon>
    </lineage>
</organism>
<keyword evidence="2" id="KW-1185">Reference proteome</keyword>
<gene>
    <name evidence="1" type="ORF">CLIB1444_11S01926</name>
</gene>
<evidence type="ECO:0000313" key="2">
    <source>
        <dbReference type="Proteomes" id="UP001152531"/>
    </source>
</evidence>
<evidence type="ECO:0000313" key="1">
    <source>
        <dbReference type="EMBL" id="CAH6722824.1"/>
    </source>
</evidence>
<comment type="caution">
    <text evidence="1">The sequence shown here is derived from an EMBL/GenBank/DDBJ whole genome shotgun (WGS) entry which is preliminary data.</text>
</comment>
<dbReference type="EMBL" id="CALSDN010000011">
    <property type="protein sequence ID" value="CAH6722824.1"/>
    <property type="molecule type" value="Genomic_DNA"/>
</dbReference>